<organism evidence="2 3">
    <name type="scientific">Ogataea polymorpha</name>
    <dbReference type="NCBI Taxonomy" id="460523"/>
    <lineage>
        <taxon>Eukaryota</taxon>
        <taxon>Fungi</taxon>
        <taxon>Dikarya</taxon>
        <taxon>Ascomycota</taxon>
        <taxon>Saccharomycotina</taxon>
        <taxon>Pichiomycetes</taxon>
        <taxon>Pichiales</taxon>
        <taxon>Pichiaceae</taxon>
        <taxon>Ogataea</taxon>
    </lineage>
</organism>
<dbReference type="InterPro" id="IPR018946">
    <property type="entry name" value="PhoD-like_MPP"/>
</dbReference>
<keyword evidence="3" id="KW-1185">Reference proteome</keyword>
<dbReference type="Pfam" id="PF19050">
    <property type="entry name" value="PhoD_2"/>
    <property type="match status" value="2"/>
</dbReference>
<feature type="domain" description="PhoD-like phosphatase" evidence="1">
    <location>
        <begin position="436"/>
        <end position="614"/>
    </location>
</feature>
<comment type="caution">
    <text evidence="2">The sequence shown here is derived from an EMBL/GenBank/DDBJ whole genome shotgun (WGS) entry which is preliminary data.</text>
</comment>
<dbReference type="EMBL" id="JAEUBD010001468">
    <property type="protein sequence ID" value="KAH3660937.1"/>
    <property type="molecule type" value="Genomic_DNA"/>
</dbReference>
<sequence length="694" mass="79106">MTVEAIENGWFEPLPLQKYQDLVIKSIPENLSGCPPDKTVGNPAVQVACGPNLRFLGCLENGQTNYRGTILLVLRDTPETERIEPSIEYYIGPATTSTGSLQLSKGEFPGTLFHQEQGLSFWRFSMELQLQEYEQKIKYSLNGEYNENFQFYLPSVEQSMNVMSYSCNGFSLSVKTADFKSSLWYDVMRKHSELPYHVMVGGGDQIYCDSVKKSSKPFEKWLKHKKLHSYDKLTDEIVDSLKEYYLTNYIQWFGKGYWEGLAGATLQCIYPLALQQIPQINIFDDHDIIDGFGSYSHRTMTQDIFKGVGNIAFQYYLLFQHHTSPTEDYKSEPSWILGASVGPYIKQLSRSLYTRLGKEVALVGLDCRTERTKKQVVTKETYARVFERLKQEITASNGDIKHLLVLLGVPICYPRMVWIESFLGSAALGPIKWLARKGIIAKGLVNEFDGGVELLDDLNDHWCAVHHKKERNWLMGELTKFAAAHGVRITILSGDVHLGCLSRMMTKMHKHHIFSSRIDENRKEILEHPEHDPRLIFNVISSAIVNTPPPNGMATLLEKRSKIHHFDSNCDEDVVDLFVRDTDGSARANHLFLNKRNYADLIPFKNLKNTERYNKFRPGELIHPGPSEALEKAESAGDGGFSTKKIGYPLDPNSLVTTFHFEVDMRDTNSRTYDYEVLIPQLEGTYDLKDVGLK</sequence>
<gene>
    <name evidence="2" type="ORF">OGATHE_005269</name>
</gene>
<dbReference type="GO" id="GO:0016020">
    <property type="term" value="C:membrane"/>
    <property type="evidence" value="ECO:0007669"/>
    <property type="project" value="TreeGrafter"/>
</dbReference>
<dbReference type="PANTHER" id="PTHR46689:SF1">
    <property type="entry name" value="PHOD-LIKE PHOSPHATASE DOMAIN-CONTAINING PROTEIN"/>
    <property type="match status" value="1"/>
</dbReference>
<feature type="domain" description="PhoD-like phosphatase" evidence="1">
    <location>
        <begin position="156"/>
        <end position="427"/>
    </location>
</feature>
<accession>A0A9P8NWX5</accession>
<proteinExistence type="predicted"/>
<dbReference type="CDD" id="cd07389">
    <property type="entry name" value="MPP_PhoD"/>
    <property type="match status" value="1"/>
</dbReference>
<dbReference type="InterPro" id="IPR038607">
    <property type="entry name" value="PhoD-like_sf"/>
</dbReference>
<reference evidence="2" key="1">
    <citation type="journal article" date="2021" name="Open Biol.">
        <title>Shared evolutionary footprints suggest mitochondrial oxidative damage underlies multiple complex I losses in fungi.</title>
        <authorList>
            <person name="Schikora-Tamarit M.A."/>
            <person name="Marcet-Houben M."/>
            <person name="Nosek J."/>
            <person name="Gabaldon T."/>
        </authorList>
    </citation>
    <scope>NUCLEOTIDE SEQUENCE</scope>
    <source>
        <strain evidence="2">NCAIM Y.01608</strain>
    </source>
</reference>
<dbReference type="Proteomes" id="UP000788993">
    <property type="component" value="Unassembled WGS sequence"/>
</dbReference>
<name>A0A9P8NWX5_9ASCO</name>
<evidence type="ECO:0000313" key="2">
    <source>
        <dbReference type="EMBL" id="KAH3660937.1"/>
    </source>
</evidence>
<dbReference type="PANTHER" id="PTHR46689">
    <property type="entry name" value="MEMBRANE PROTEIN, PUTATIVE-RELATED"/>
    <property type="match status" value="1"/>
</dbReference>
<evidence type="ECO:0000313" key="3">
    <source>
        <dbReference type="Proteomes" id="UP000788993"/>
    </source>
</evidence>
<dbReference type="InterPro" id="IPR043904">
    <property type="entry name" value="PhoD_2-like"/>
</dbReference>
<protein>
    <recommendedName>
        <fullName evidence="1">PhoD-like phosphatase domain-containing protein</fullName>
    </recommendedName>
</protein>
<evidence type="ECO:0000259" key="1">
    <source>
        <dbReference type="Pfam" id="PF19050"/>
    </source>
</evidence>
<dbReference type="AlphaFoldDB" id="A0A9P8NWX5"/>
<dbReference type="Gene3D" id="3.60.21.70">
    <property type="entry name" value="PhoD-like phosphatase"/>
    <property type="match status" value="1"/>
</dbReference>
<reference evidence="2" key="2">
    <citation type="submission" date="2021-01" db="EMBL/GenBank/DDBJ databases">
        <authorList>
            <person name="Schikora-Tamarit M.A."/>
        </authorList>
    </citation>
    <scope>NUCLEOTIDE SEQUENCE</scope>
    <source>
        <strain evidence="2">NCAIM Y.01608</strain>
    </source>
</reference>